<evidence type="ECO:0000313" key="2">
    <source>
        <dbReference type="EMBL" id="MPM78821.1"/>
    </source>
</evidence>
<dbReference type="EMBL" id="VSSQ01028924">
    <property type="protein sequence ID" value="MPM78821.1"/>
    <property type="molecule type" value="Genomic_DNA"/>
</dbReference>
<accession>A0A645CPI5</accession>
<feature type="domain" description="Regulator of ribonuclease activity B" evidence="1">
    <location>
        <begin position="41"/>
        <end position="134"/>
    </location>
</feature>
<protein>
    <recommendedName>
        <fullName evidence="1">Regulator of ribonuclease activity B domain-containing protein</fullName>
    </recommendedName>
</protein>
<dbReference type="InterPro" id="IPR036701">
    <property type="entry name" value="RraB-like_sf"/>
</dbReference>
<evidence type="ECO:0000259" key="1">
    <source>
        <dbReference type="Pfam" id="PF06877"/>
    </source>
</evidence>
<reference evidence="2" key="1">
    <citation type="submission" date="2019-08" db="EMBL/GenBank/DDBJ databases">
        <authorList>
            <person name="Kucharzyk K."/>
            <person name="Murdoch R.W."/>
            <person name="Higgins S."/>
            <person name="Loffler F."/>
        </authorList>
    </citation>
    <scope>NUCLEOTIDE SEQUENCE</scope>
</reference>
<dbReference type="Gene3D" id="3.30.70.970">
    <property type="entry name" value="RraB-like"/>
    <property type="match status" value="1"/>
</dbReference>
<dbReference type="SUPFAM" id="SSF89946">
    <property type="entry name" value="Hypothetical protein VC0424"/>
    <property type="match status" value="1"/>
</dbReference>
<dbReference type="InterPro" id="IPR009671">
    <property type="entry name" value="RraB_dom"/>
</dbReference>
<gene>
    <name evidence="2" type="ORF">SDC9_125836</name>
</gene>
<dbReference type="Pfam" id="PF06877">
    <property type="entry name" value="RraB"/>
    <property type="match status" value="1"/>
</dbReference>
<organism evidence="2">
    <name type="scientific">bioreactor metagenome</name>
    <dbReference type="NCBI Taxonomy" id="1076179"/>
    <lineage>
        <taxon>unclassified sequences</taxon>
        <taxon>metagenomes</taxon>
        <taxon>ecological metagenomes</taxon>
    </lineage>
</organism>
<dbReference type="AlphaFoldDB" id="A0A645CPI5"/>
<proteinExistence type="predicted"/>
<sequence length="148" mass="16785">MAYCAEEDSLRLECFKAEEPNRQTYYRLLVPDNAKRQSVDNASYIASLRLRGDDSSAYRRVNLHFYFPSASGRTLFGENAKTLGFAIGKTDYIPEREPSYYIVLHAVSPLDQESITELTTKAIYAAETYGGVMEHFDSAFIQKRGIFG</sequence>
<name>A0A645CPI5_9ZZZZ</name>
<comment type="caution">
    <text evidence="2">The sequence shown here is derived from an EMBL/GenBank/DDBJ whole genome shotgun (WGS) entry which is preliminary data.</text>
</comment>